<dbReference type="GO" id="GO:0006355">
    <property type="term" value="P:regulation of DNA-templated transcription"/>
    <property type="evidence" value="ECO:0007669"/>
    <property type="project" value="InterPro"/>
</dbReference>
<dbReference type="EMBL" id="GG687161">
    <property type="protein sequence ID" value="EEQ97471.1"/>
    <property type="molecule type" value="Genomic_DNA"/>
</dbReference>
<name>C5M0W3_PERM5</name>
<dbReference type="RefSeq" id="XP_002764754.1">
    <property type="nucleotide sequence ID" value="XM_002764708.1"/>
</dbReference>
<dbReference type="Proteomes" id="UP000007800">
    <property type="component" value="Unassembled WGS sequence"/>
</dbReference>
<feature type="compositionally biased region" description="Low complexity" evidence="1">
    <location>
        <begin position="101"/>
        <end position="117"/>
    </location>
</feature>
<dbReference type="OMA" id="YWDWRPV"/>
<feature type="region of interest" description="Disordered" evidence="1">
    <location>
        <begin position="1"/>
        <end position="121"/>
    </location>
</feature>
<reference evidence="2 3" key="1">
    <citation type="submission" date="2008-07" db="EMBL/GenBank/DDBJ databases">
        <authorList>
            <person name="El-Sayed N."/>
            <person name="Caler E."/>
            <person name="Inman J."/>
            <person name="Amedeo P."/>
            <person name="Hass B."/>
            <person name="Wortman J."/>
        </authorList>
    </citation>
    <scope>NUCLEOTIDE SEQUENCE [LARGE SCALE GENOMIC DNA]</scope>
    <source>
        <strain evidence="3">ATCC 50983 / TXsc</strain>
    </source>
</reference>
<dbReference type="GeneID" id="9055027"/>
<evidence type="ECO:0000256" key="1">
    <source>
        <dbReference type="SAM" id="MobiDB-lite"/>
    </source>
</evidence>
<gene>
    <name evidence="2" type="ORF">Pmar_PMAR029194</name>
</gene>
<keyword evidence="3" id="KW-1185">Reference proteome</keyword>
<feature type="compositionally biased region" description="Low complexity" evidence="1">
    <location>
        <begin position="1"/>
        <end position="15"/>
    </location>
</feature>
<protein>
    <submittedName>
        <fullName evidence="2">Uncharacterized protein</fullName>
    </submittedName>
</protein>
<organism evidence="3">
    <name type="scientific">Perkinsus marinus (strain ATCC 50983 / TXsc)</name>
    <dbReference type="NCBI Taxonomy" id="423536"/>
    <lineage>
        <taxon>Eukaryota</taxon>
        <taxon>Sar</taxon>
        <taxon>Alveolata</taxon>
        <taxon>Perkinsozoa</taxon>
        <taxon>Perkinsea</taxon>
        <taxon>Perkinsida</taxon>
        <taxon>Perkinsidae</taxon>
        <taxon>Perkinsus</taxon>
    </lineage>
</organism>
<dbReference type="InParanoid" id="C5M0W3"/>
<evidence type="ECO:0000313" key="3">
    <source>
        <dbReference type="Proteomes" id="UP000007800"/>
    </source>
</evidence>
<dbReference type="InterPro" id="IPR012479">
    <property type="entry name" value="SAP30BP"/>
</dbReference>
<feature type="compositionally biased region" description="Basic and acidic residues" evidence="1">
    <location>
        <begin position="56"/>
        <end position="76"/>
    </location>
</feature>
<evidence type="ECO:0000313" key="2">
    <source>
        <dbReference type="EMBL" id="EEQ97471.1"/>
    </source>
</evidence>
<dbReference type="AlphaFoldDB" id="C5M0W3"/>
<dbReference type="Pfam" id="PF07818">
    <property type="entry name" value="HCNGP"/>
    <property type="match status" value="1"/>
</dbReference>
<accession>C5M0W3</accession>
<feature type="compositionally biased region" description="Polar residues" evidence="1">
    <location>
        <begin position="29"/>
        <end position="52"/>
    </location>
</feature>
<sequence>MLGGYSSSSSLSSSDSDSDNDEESKGKASLQSTGNASIVESPASIENASQASARYGQERSERRSDEGDDNSMRADAVEDESEKTLPSTVPMESRETTAVAESLSVSLGSPSSEPSTPEEVERVRDASDAHTYLEQARMNAEGKCSAGARKNVANLKRQAEAGRYVHTFLMANRKFHNPKWTEEMFEKFGITEDIQRSTTLPPHRYDPKNVALSERDYWDWRPVSMQPPK</sequence>
<proteinExistence type="predicted"/>